<name>A0A9X8ZZS5_BACCE</name>
<comment type="caution">
    <text evidence="1">The sequence shown here is derived from an EMBL/GenBank/DDBJ whole genome shotgun (WGS) entry which is preliminary data.</text>
</comment>
<accession>A0A9X8ZZS5</accession>
<dbReference type="AlphaFoldDB" id="A0A9X8ZZS5"/>
<proteinExistence type="predicted"/>
<gene>
    <name evidence="1" type="ORF">FC695_42975</name>
</gene>
<sequence length="33" mass="3845">MPVWHKTIMEVKGMSTSNLNEISKQILKEEETL</sequence>
<evidence type="ECO:0000313" key="1">
    <source>
        <dbReference type="EMBL" id="TKI81278.1"/>
    </source>
</evidence>
<feature type="non-terminal residue" evidence="1">
    <location>
        <position position="33"/>
    </location>
</feature>
<organism evidence="1 2">
    <name type="scientific">Bacillus cereus</name>
    <dbReference type="NCBI Taxonomy" id="1396"/>
    <lineage>
        <taxon>Bacteria</taxon>
        <taxon>Bacillati</taxon>
        <taxon>Bacillota</taxon>
        <taxon>Bacilli</taxon>
        <taxon>Bacillales</taxon>
        <taxon>Bacillaceae</taxon>
        <taxon>Bacillus</taxon>
        <taxon>Bacillus cereus group</taxon>
    </lineage>
</organism>
<dbReference type="EMBL" id="SZOH01005056">
    <property type="protein sequence ID" value="TKI81278.1"/>
    <property type="molecule type" value="Genomic_DNA"/>
</dbReference>
<reference evidence="1 2" key="1">
    <citation type="journal article" date="2019" name="Environ. Microbiol.">
        <title>An active ?-lactamase is a part of an orchestrated cell wall stress resistance network of Bacillus subtilis and related rhizosphere species.</title>
        <authorList>
            <person name="Bucher T."/>
            <person name="Keren-Paz A."/>
            <person name="Hausser J."/>
            <person name="Olender T."/>
            <person name="Cytryn E."/>
            <person name="Kolodkin-Gal I."/>
        </authorList>
    </citation>
    <scope>NUCLEOTIDE SEQUENCE [LARGE SCALE GENOMIC DNA]</scope>
    <source>
        <strain evidence="1 2">I32</strain>
    </source>
</reference>
<dbReference type="Proteomes" id="UP000308444">
    <property type="component" value="Unassembled WGS sequence"/>
</dbReference>
<evidence type="ECO:0000313" key="2">
    <source>
        <dbReference type="Proteomes" id="UP000308444"/>
    </source>
</evidence>
<protein>
    <submittedName>
        <fullName evidence="1">Heme-degrading domain-containing protein</fullName>
    </submittedName>
</protein>